<protein>
    <submittedName>
        <fullName evidence="1">Nucleotide-binding alpha-beta plait domain superfamily</fullName>
    </submittedName>
    <submittedName>
        <fullName evidence="2">Nucleotide-binding_alpha-beta plait domain superfamily</fullName>
    </submittedName>
</protein>
<comment type="caution">
    <text evidence="1">The sequence shown here is derived from an EMBL/GenBank/DDBJ whole genome shotgun (WGS) entry which is preliminary data.</text>
</comment>
<organism evidence="1">
    <name type="scientific">Hexamita inflata</name>
    <dbReference type="NCBI Taxonomy" id="28002"/>
    <lineage>
        <taxon>Eukaryota</taxon>
        <taxon>Metamonada</taxon>
        <taxon>Diplomonadida</taxon>
        <taxon>Hexamitidae</taxon>
        <taxon>Hexamitinae</taxon>
        <taxon>Hexamita</taxon>
    </lineage>
</organism>
<dbReference type="EMBL" id="CATOUU010000778">
    <property type="protein sequence ID" value="CAI9947639.1"/>
    <property type="molecule type" value="Genomic_DNA"/>
</dbReference>
<evidence type="ECO:0000313" key="3">
    <source>
        <dbReference type="Proteomes" id="UP001642409"/>
    </source>
</evidence>
<accession>A0AA86PWP1</accession>
<keyword evidence="3" id="KW-1185">Reference proteome</keyword>
<name>A0AA86PWP1_9EUKA</name>
<evidence type="ECO:0000313" key="2">
    <source>
        <dbReference type="EMBL" id="CAL6078937.1"/>
    </source>
</evidence>
<evidence type="ECO:0000313" key="1">
    <source>
        <dbReference type="EMBL" id="CAI9947639.1"/>
    </source>
</evidence>
<reference evidence="1" key="1">
    <citation type="submission" date="2023-06" db="EMBL/GenBank/DDBJ databases">
        <authorList>
            <person name="Kurt Z."/>
        </authorList>
    </citation>
    <scope>NUCLEOTIDE SEQUENCE</scope>
</reference>
<dbReference type="Gene3D" id="3.30.70.330">
    <property type="match status" value="1"/>
</dbReference>
<dbReference type="EMBL" id="CAXDID020000337">
    <property type="protein sequence ID" value="CAL6078937.1"/>
    <property type="molecule type" value="Genomic_DNA"/>
</dbReference>
<sequence>MTFRFKEMESIISIALQEGQHANSKQIEEFLDNLKIQYDKDSYKSAVAVQNNIAVFKPLGSAELIIAQLQNQIFMGKPLIVNVLQRKVPRKRNCNAIVIRTKGSAQEVTELLEKHKVKVITMKQSQQSDSFHVRLESEEAAREAIELLKGEEINGKRIGIHIAH</sequence>
<reference evidence="2 3" key="2">
    <citation type="submission" date="2024-07" db="EMBL/GenBank/DDBJ databases">
        <authorList>
            <person name="Akdeniz Z."/>
        </authorList>
    </citation>
    <scope>NUCLEOTIDE SEQUENCE [LARGE SCALE GENOMIC DNA]</scope>
</reference>
<dbReference type="Proteomes" id="UP001642409">
    <property type="component" value="Unassembled WGS sequence"/>
</dbReference>
<gene>
    <name evidence="1" type="ORF">HINF_LOCUS35284</name>
    <name evidence="2" type="ORF">HINF_LOCUS59144</name>
</gene>
<dbReference type="InterPro" id="IPR012677">
    <property type="entry name" value="Nucleotide-bd_a/b_plait_sf"/>
</dbReference>
<dbReference type="AlphaFoldDB" id="A0AA86PWP1"/>
<proteinExistence type="predicted"/>